<keyword evidence="2" id="KW-1185">Reference proteome</keyword>
<proteinExistence type="predicted"/>
<gene>
    <name evidence="1" type="ORF">MOZ64_02465</name>
</gene>
<evidence type="ECO:0000313" key="2">
    <source>
        <dbReference type="Proteomes" id="UP001285244"/>
    </source>
</evidence>
<reference evidence="1 2" key="1">
    <citation type="submission" date="2022-03" db="EMBL/GenBank/DDBJ databases">
        <title>Novel taxa within the pig intestine.</title>
        <authorList>
            <person name="Wylensek D."/>
            <person name="Bishof K."/>
            <person name="Afrizal A."/>
            <person name="Clavel T."/>
        </authorList>
    </citation>
    <scope>NUCLEOTIDE SEQUENCE [LARGE SCALE GENOMIC DNA]</scope>
    <source>
        <strain evidence="1 2">Cla-KB-P134</strain>
    </source>
</reference>
<dbReference type="Proteomes" id="UP001285244">
    <property type="component" value="Unassembled WGS sequence"/>
</dbReference>
<evidence type="ECO:0000313" key="1">
    <source>
        <dbReference type="EMBL" id="MDX8416708.1"/>
    </source>
</evidence>
<dbReference type="RefSeq" id="WP_320325040.1">
    <property type="nucleotide sequence ID" value="NZ_JALBUS010000003.1"/>
</dbReference>
<comment type="caution">
    <text evidence="1">The sequence shown here is derived from an EMBL/GenBank/DDBJ whole genome shotgun (WGS) entry which is preliminary data.</text>
</comment>
<sequence>MFNHIAFRIITRYFLPVSIRSVMSLIKAVPFVIQGLRSLSKGKLDVHVLDATSVTFALFRQDFDTAGSVMFLLGMGD</sequence>
<accession>A0ABU4WKC1</accession>
<organism evidence="1 2">
    <name type="scientific">Absicoccus intestinalis</name>
    <dbReference type="NCBI Taxonomy" id="2926319"/>
    <lineage>
        <taxon>Bacteria</taxon>
        <taxon>Bacillati</taxon>
        <taxon>Bacillota</taxon>
        <taxon>Erysipelotrichia</taxon>
        <taxon>Erysipelotrichales</taxon>
        <taxon>Erysipelotrichaceae</taxon>
        <taxon>Absicoccus</taxon>
    </lineage>
</organism>
<name>A0ABU4WKC1_9FIRM</name>
<dbReference type="EMBL" id="JALBUS010000003">
    <property type="protein sequence ID" value="MDX8416708.1"/>
    <property type="molecule type" value="Genomic_DNA"/>
</dbReference>
<protein>
    <submittedName>
        <fullName evidence="1">Uncharacterized protein</fullName>
    </submittedName>
</protein>